<dbReference type="Gene3D" id="3.30.160.60">
    <property type="entry name" value="Classic Zinc Finger"/>
    <property type="match status" value="2"/>
</dbReference>
<dbReference type="PANTHER" id="PTHR23235">
    <property type="entry name" value="KRUEPPEL-LIKE TRANSCRIPTION FACTOR"/>
    <property type="match status" value="1"/>
</dbReference>
<keyword evidence="2 4" id="KW-0863">Zinc-finger</keyword>
<dbReference type="PANTHER" id="PTHR23235:SF120">
    <property type="entry name" value="KRUPPEL-LIKE FACTOR 15"/>
    <property type="match status" value="1"/>
</dbReference>
<feature type="compositionally biased region" description="Acidic residues" evidence="5">
    <location>
        <begin position="120"/>
        <end position="143"/>
    </location>
</feature>
<feature type="region of interest" description="Disordered" evidence="5">
    <location>
        <begin position="106"/>
        <end position="159"/>
    </location>
</feature>
<feature type="compositionally biased region" description="Polar residues" evidence="5">
    <location>
        <begin position="70"/>
        <end position="90"/>
    </location>
</feature>
<feature type="compositionally biased region" description="Low complexity" evidence="5">
    <location>
        <begin position="188"/>
        <end position="199"/>
    </location>
</feature>
<keyword evidence="3" id="KW-0862">Zinc</keyword>
<dbReference type="PROSITE" id="PS00028">
    <property type="entry name" value="ZINC_FINGER_C2H2_1"/>
    <property type="match status" value="2"/>
</dbReference>
<reference evidence="9" key="1">
    <citation type="submission" date="2022-10" db="EMBL/GenBank/DDBJ databases">
        <title>Genome assembly of Pristionchus species.</title>
        <authorList>
            <person name="Yoshida K."/>
            <person name="Sommer R.J."/>
        </authorList>
    </citation>
    <scope>NUCLEOTIDE SEQUENCE [LARGE SCALE GENOMIC DNA]</scope>
    <source>
        <strain evidence="9">RS5460</strain>
    </source>
</reference>
<name>A0AAN4ZB99_9BILA</name>
<evidence type="ECO:0000256" key="6">
    <source>
        <dbReference type="SAM" id="SignalP"/>
    </source>
</evidence>
<feature type="compositionally biased region" description="Polar residues" evidence="5">
    <location>
        <begin position="200"/>
        <end position="210"/>
    </location>
</feature>
<dbReference type="FunFam" id="3.30.160.60:FF:004899">
    <property type="match status" value="1"/>
</dbReference>
<feature type="signal peptide" evidence="6">
    <location>
        <begin position="1"/>
        <end position="27"/>
    </location>
</feature>
<feature type="domain" description="C2H2-type" evidence="7">
    <location>
        <begin position="288"/>
        <end position="315"/>
    </location>
</feature>
<feature type="region of interest" description="Disordered" evidence="5">
    <location>
        <begin position="64"/>
        <end position="93"/>
    </location>
</feature>
<dbReference type="Proteomes" id="UP001328107">
    <property type="component" value="Unassembled WGS sequence"/>
</dbReference>
<evidence type="ECO:0000259" key="7">
    <source>
        <dbReference type="PROSITE" id="PS50157"/>
    </source>
</evidence>
<dbReference type="EMBL" id="BTRK01000002">
    <property type="protein sequence ID" value="GMR37486.1"/>
    <property type="molecule type" value="Genomic_DNA"/>
</dbReference>
<dbReference type="Pfam" id="PF00096">
    <property type="entry name" value="zf-C2H2"/>
    <property type="match status" value="2"/>
</dbReference>
<dbReference type="InterPro" id="IPR036236">
    <property type="entry name" value="Znf_C2H2_sf"/>
</dbReference>
<evidence type="ECO:0000313" key="9">
    <source>
        <dbReference type="Proteomes" id="UP001328107"/>
    </source>
</evidence>
<protein>
    <recommendedName>
        <fullName evidence="7">C2H2-type domain-containing protein</fullName>
    </recommendedName>
</protein>
<feature type="compositionally biased region" description="Polar residues" evidence="5">
    <location>
        <begin position="144"/>
        <end position="159"/>
    </location>
</feature>
<organism evidence="8 9">
    <name type="scientific">Pristionchus mayeri</name>
    <dbReference type="NCBI Taxonomy" id="1317129"/>
    <lineage>
        <taxon>Eukaryota</taxon>
        <taxon>Metazoa</taxon>
        <taxon>Ecdysozoa</taxon>
        <taxon>Nematoda</taxon>
        <taxon>Chromadorea</taxon>
        <taxon>Rhabditida</taxon>
        <taxon>Rhabditina</taxon>
        <taxon>Diplogasteromorpha</taxon>
        <taxon>Diplogasteroidea</taxon>
        <taxon>Neodiplogasteridae</taxon>
        <taxon>Pristionchus</taxon>
    </lineage>
</organism>
<keyword evidence="6" id="KW-0732">Signal</keyword>
<keyword evidence="1" id="KW-0479">Metal-binding</keyword>
<dbReference type="GO" id="GO:0000981">
    <property type="term" value="F:DNA-binding transcription factor activity, RNA polymerase II-specific"/>
    <property type="evidence" value="ECO:0007669"/>
    <property type="project" value="TreeGrafter"/>
</dbReference>
<evidence type="ECO:0000256" key="1">
    <source>
        <dbReference type="ARBA" id="ARBA00022723"/>
    </source>
</evidence>
<comment type="caution">
    <text evidence="8">The sequence shown here is derived from an EMBL/GenBank/DDBJ whole genome shotgun (WGS) entry which is preliminary data.</text>
</comment>
<evidence type="ECO:0000256" key="5">
    <source>
        <dbReference type="SAM" id="MobiDB-lite"/>
    </source>
</evidence>
<dbReference type="PROSITE" id="PS50157">
    <property type="entry name" value="ZINC_FINGER_C2H2_2"/>
    <property type="match status" value="2"/>
</dbReference>
<feature type="domain" description="C2H2-type" evidence="7">
    <location>
        <begin position="260"/>
        <end position="287"/>
    </location>
</feature>
<evidence type="ECO:0000313" key="8">
    <source>
        <dbReference type="EMBL" id="GMR37486.1"/>
    </source>
</evidence>
<dbReference type="SMART" id="SM00355">
    <property type="entry name" value="ZnF_C2H2"/>
    <property type="match status" value="3"/>
</dbReference>
<evidence type="ECO:0000256" key="2">
    <source>
        <dbReference type="ARBA" id="ARBA00022771"/>
    </source>
</evidence>
<dbReference type="GO" id="GO:0008270">
    <property type="term" value="F:zinc ion binding"/>
    <property type="evidence" value="ECO:0007669"/>
    <property type="project" value="UniProtKB-KW"/>
</dbReference>
<feature type="chain" id="PRO_5042900279" description="C2H2-type domain-containing protein" evidence="6">
    <location>
        <begin position="28"/>
        <end position="320"/>
    </location>
</feature>
<proteinExistence type="predicted"/>
<evidence type="ECO:0000256" key="3">
    <source>
        <dbReference type="ARBA" id="ARBA00022833"/>
    </source>
</evidence>
<accession>A0AAN4ZB99</accession>
<feature type="non-terminal residue" evidence="8">
    <location>
        <position position="320"/>
    </location>
</feature>
<dbReference type="InterPro" id="IPR013087">
    <property type="entry name" value="Znf_C2H2_type"/>
</dbReference>
<keyword evidence="9" id="KW-1185">Reference proteome</keyword>
<sequence>MDFSSSSLADISLLLLADAAVPQYASAIVAALVTVNQTLKSQVDTIQADLRSIRESIEELKTIKKEQRNESCQSVHNQGNDSSEQNNSGAPNKRDLAFSVYLREMKSEPSETGNQRGNGMEEEEEEDEFEDEMNEEYEEDEEQPGTSTAAPSGSMHQSQPDFNSVAAALLPSLLSSFPGLATQFSMHPPTTVSSPASSSMQQEQPGTSTPAAAAAREDSATPGSSKRIILPCPRSGCEVLLYSQLGFSAHLRIHDGKMPFECTNCGREFRLRDGLVKHMRTHTGERPYPCQVCGKNFKRIHHRKKHLQQHIGPATETPTV</sequence>
<dbReference type="FunFam" id="3.30.160.60:FF:002571">
    <property type="entry name" value="Protein odd-skipped-related 2"/>
    <property type="match status" value="1"/>
</dbReference>
<dbReference type="GO" id="GO:0000978">
    <property type="term" value="F:RNA polymerase II cis-regulatory region sequence-specific DNA binding"/>
    <property type="evidence" value="ECO:0007669"/>
    <property type="project" value="TreeGrafter"/>
</dbReference>
<dbReference type="AlphaFoldDB" id="A0AAN4ZB99"/>
<dbReference type="SUPFAM" id="SSF57667">
    <property type="entry name" value="beta-beta-alpha zinc fingers"/>
    <property type="match status" value="1"/>
</dbReference>
<evidence type="ECO:0000256" key="4">
    <source>
        <dbReference type="PROSITE-ProRule" id="PRU00042"/>
    </source>
</evidence>
<feature type="region of interest" description="Disordered" evidence="5">
    <location>
        <begin position="186"/>
        <end position="227"/>
    </location>
</feature>
<gene>
    <name evidence="8" type="ORF">PMAYCL1PPCAC_07681</name>
</gene>